<dbReference type="SUPFAM" id="SSF54373">
    <property type="entry name" value="FAD-linked reductases, C-terminal domain"/>
    <property type="match status" value="1"/>
</dbReference>
<dbReference type="PANTHER" id="PTHR13847">
    <property type="entry name" value="SARCOSINE DEHYDROGENASE-RELATED"/>
    <property type="match status" value="1"/>
</dbReference>
<dbReference type="InterPro" id="IPR006076">
    <property type="entry name" value="FAD-dep_OxRdtase"/>
</dbReference>
<dbReference type="HOGENOM" id="CLU_007884_8_0_1"/>
<dbReference type="Proteomes" id="UP000009038">
    <property type="component" value="Unassembled WGS sequence"/>
</dbReference>
<accession>G3YH69</accession>
<evidence type="ECO:0000259" key="1">
    <source>
        <dbReference type="Pfam" id="PF01266"/>
    </source>
</evidence>
<dbReference type="Gene3D" id="3.30.9.10">
    <property type="entry name" value="D-Amino Acid Oxidase, subunit A, domain 2"/>
    <property type="match status" value="1"/>
</dbReference>
<dbReference type="SUPFAM" id="SSF51905">
    <property type="entry name" value="FAD/NAD(P)-binding domain"/>
    <property type="match status" value="1"/>
</dbReference>
<protein>
    <recommendedName>
        <fullName evidence="1">FAD dependent oxidoreductase domain-containing protein</fullName>
    </recommendedName>
</protein>
<dbReference type="GO" id="GO:0005739">
    <property type="term" value="C:mitochondrion"/>
    <property type="evidence" value="ECO:0007669"/>
    <property type="project" value="TreeGrafter"/>
</dbReference>
<dbReference type="AlphaFoldDB" id="G3YH69"/>
<dbReference type="Pfam" id="PF01266">
    <property type="entry name" value="DAO"/>
    <property type="match status" value="1"/>
</dbReference>
<feature type="domain" description="FAD dependent oxidoreductase" evidence="1">
    <location>
        <begin position="8"/>
        <end position="352"/>
    </location>
</feature>
<organism evidence="2 3">
    <name type="scientific">Aspergillus niger (strain ATCC 1015 / CBS 113.46 / FGSC A1144 / LSHB Ac4 / NCTC 3858a / NRRL 328 / USDA 3528.7)</name>
    <dbReference type="NCBI Taxonomy" id="380704"/>
    <lineage>
        <taxon>Eukaryota</taxon>
        <taxon>Fungi</taxon>
        <taxon>Dikarya</taxon>
        <taxon>Ascomycota</taxon>
        <taxon>Pezizomycotina</taxon>
        <taxon>Eurotiomycetes</taxon>
        <taxon>Eurotiomycetidae</taxon>
        <taxon>Eurotiales</taxon>
        <taxon>Aspergillaceae</taxon>
        <taxon>Aspergillus</taxon>
        <taxon>Aspergillus subgen. Circumdati</taxon>
    </lineage>
</organism>
<dbReference type="OrthoDB" id="498204at2759"/>
<reference evidence="2 3" key="1">
    <citation type="journal article" date="2011" name="Genome Res.">
        <title>Comparative genomics of citric-acid-producing Aspergillus niger ATCC 1015 versus enzyme-producing CBS 513.88.</title>
        <authorList>
            <person name="Andersen M.R."/>
            <person name="Salazar M.P."/>
            <person name="Schaap P.J."/>
            <person name="van de Vondervoort P.J."/>
            <person name="Culley D."/>
            <person name="Thykaer J."/>
            <person name="Frisvad J.C."/>
            <person name="Nielsen K.F."/>
            <person name="Albang R."/>
            <person name="Albermann K."/>
            <person name="Berka R.M."/>
            <person name="Braus G.H."/>
            <person name="Braus-Stromeyer S.A."/>
            <person name="Corrochano L.M."/>
            <person name="Dai Z."/>
            <person name="van Dijck P.W."/>
            <person name="Hofmann G."/>
            <person name="Lasure L.L."/>
            <person name="Magnuson J.K."/>
            <person name="Menke H."/>
            <person name="Meijer M."/>
            <person name="Meijer S.L."/>
            <person name="Nielsen J.B."/>
            <person name="Nielsen M.L."/>
            <person name="van Ooyen A.J."/>
            <person name="Pel H.J."/>
            <person name="Poulsen L."/>
            <person name="Samson R.A."/>
            <person name="Stam H."/>
            <person name="Tsang A."/>
            <person name="van den Brink J.M."/>
            <person name="Atkins A."/>
            <person name="Aerts A."/>
            <person name="Shapiro H."/>
            <person name="Pangilinan J."/>
            <person name="Salamov A."/>
            <person name="Lou Y."/>
            <person name="Lindquist E."/>
            <person name="Lucas S."/>
            <person name="Grimwood J."/>
            <person name="Grigoriev I.V."/>
            <person name="Kubicek C.P."/>
            <person name="Martinez D."/>
            <person name="van Peij N.N."/>
            <person name="Roubos J.A."/>
            <person name="Nielsen J."/>
            <person name="Baker S.E."/>
        </authorList>
    </citation>
    <scope>NUCLEOTIDE SEQUENCE [LARGE SCALE GENOMIC DNA]</scope>
    <source>
        <strain evidence="3">ATCC 1015 / CBS 113.46 / FGSC A1144 / LSHB Ac4 / NCTC 3858a / NRRL 328 / USDA 3528.7</strain>
    </source>
</reference>
<comment type="caution">
    <text evidence="2">The sequence shown here is derived from an EMBL/GenBank/DDBJ whole genome shotgun (WGS) entry which is preliminary data.</text>
</comment>
<name>G3YH69_ASPNA</name>
<dbReference type="STRING" id="380704.G3YH69"/>
<dbReference type="EMBL" id="ACJE01000021">
    <property type="protein sequence ID" value="EHA18066.1"/>
    <property type="molecule type" value="Genomic_DNA"/>
</dbReference>
<evidence type="ECO:0000313" key="3">
    <source>
        <dbReference type="Proteomes" id="UP000009038"/>
    </source>
</evidence>
<gene>
    <name evidence="2" type="ORF">ASPNIDRAFT_38332</name>
</gene>
<evidence type="ECO:0000313" key="2">
    <source>
        <dbReference type="EMBL" id="EHA18066.1"/>
    </source>
</evidence>
<dbReference type="Gene3D" id="3.50.50.60">
    <property type="entry name" value="FAD/NAD(P)-binding domain"/>
    <property type="match status" value="1"/>
</dbReference>
<sequence length="405" mass="43624">MQSTQPADIAIIGGGIVGSALAYYLSQNRHENKKIILLDRSLTPLNGSTGHAPGFVGQYNDSAILTRLARDTVQEYTKIPGGFDTIGGLELATSQTGAERLQRRHDSASAAGLPAKLISPEEAARMAPALIKKEDVTSALHFASDGAANATRITTFYQDEARSKGVECLEVDVTGIHKDGNGRVDGVNTATAGFIPARTVILATGIWAPELLPDINIPIPIVPVAHPYMYGPYHAQKKIPTPWIRWPDHHVYARDHGPFYGLGSYNHAPVAQEPKDTAIGEWITEFDDTLEHALGFIPSETGLTPRETFNGIFSMTPDNLPLVGEIPGFEGVYLAAAVWVTHAAGVARFLCDVLEGREVDGEVKGGLDPGRFGGKDEEKLKEVALGGYNEIYRILAPIGDIDITR</sequence>
<dbReference type="PANTHER" id="PTHR13847:SF193">
    <property type="entry name" value="PYRUVATE DEHYDROGENASE PHOSPHATASE REGULATORY SUBUNIT, MITOCHONDRIAL"/>
    <property type="match status" value="1"/>
</dbReference>
<proteinExistence type="predicted"/>
<dbReference type="InterPro" id="IPR036188">
    <property type="entry name" value="FAD/NAD-bd_sf"/>
</dbReference>